<organism evidence="1 2">
    <name type="scientific">Rhizobium phage vB_RglS_P106B</name>
    <dbReference type="NCBI Taxonomy" id="1458697"/>
    <lineage>
        <taxon>Viruses</taxon>
        <taxon>Duplodnaviria</taxon>
        <taxon>Heunggongvirae</taxon>
        <taxon>Uroviricota</taxon>
        <taxon>Caudoviricetes</taxon>
        <taxon>Rigallicvirus</taxon>
        <taxon>Rigallicvirus P106B</taxon>
    </lineage>
</organism>
<dbReference type="EMBL" id="KF977490">
    <property type="protein sequence ID" value="AHJ10761.1"/>
    <property type="molecule type" value="Genomic_DNA"/>
</dbReference>
<proteinExistence type="predicted"/>
<evidence type="ECO:0000313" key="1">
    <source>
        <dbReference type="EMBL" id="AHJ10761.1"/>
    </source>
</evidence>
<reference evidence="1 2" key="1">
    <citation type="journal article" date="2015" name="Microbiology">
        <title>Genomic and phenotypic characterization of Rhizobium gallicum phage vB_RglS_P106B.</title>
        <authorList>
            <person name="Halmillawewa A.P."/>
            <person name="Restrepo-Cordoba M."/>
            <person name="Yost C.K."/>
            <person name="Hynes M.F."/>
        </authorList>
    </citation>
    <scope>NUCLEOTIDE SEQUENCE [LARGE SCALE GENOMIC DNA]</scope>
</reference>
<sequence>MPDRTARPLGNRATVTVYNGAAAYHVTGPIKREYPKGLTIEDERGVVLYATFDRCTIIKESKGYLW</sequence>
<protein>
    <submittedName>
        <fullName evidence="1">Uncharacterized protein</fullName>
    </submittedName>
</protein>
<evidence type="ECO:0000313" key="2">
    <source>
        <dbReference type="Proteomes" id="UP000019367"/>
    </source>
</evidence>
<dbReference type="GeneID" id="18503024"/>
<dbReference type="KEGG" id="vg:18503024"/>
<keyword evidence="2" id="KW-1185">Reference proteome</keyword>
<dbReference type="Proteomes" id="UP000019367">
    <property type="component" value="Segment"/>
</dbReference>
<accession>W6EKJ7</accession>
<gene>
    <name evidence="1" type="ORF">P106B_78</name>
</gene>
<name>W6EKJ7_9CAUD</name>
<dbReference type="RefSeq" id="YP_009006004.1">
    <property type="nucleotide sequence ID" value="NC_023566.1"/>
</dbReference>